<evidence type="ECO:0000313" key="1">
    <source>
        <dbReference type="EMBL" id="TDH59022.1"/>
    </source>
</evidence>
<keyword evidence="2" id="KW-1185">Reference proteome</keyword>
<dbReference type="EMBL" id="SMSJ01000084">
    <property type="protein sequence ID" value="TDH59022.1"/>
    <property type="molecule type" value="Genomic_DNA"/>
</dbReference>
<name>A0A4R5Q7W8_9PROT</name>
<protein>
    <submittedName>
        <fullName evidence="1">Uncharacterized protein</fullName>
    </submittedName>
</protein>
<comment type="caution">
    <text evidence="1">The sequence shown here is derived from an EMBL/GenBank/DDBJ whole genome shotgun (WGS) entry which is preliminary data.</text>
</comment>
<proteinExistence type="predicted"/>
<sequence length="106" mass="11688">MLTILRRAAGTIGFVLRPRRWIIGGSRGWFGRWRRPSKDHRALPGIAEAMFTPASIRPMLHRLPHPDRPPTGFQASRLEGCSDAAHSAMSRGLVACACVQKVACLT</sequence>
<dbReference type="RefSeq" id="WP_133292159.1">
    <property type="nucleotide sequence ID" value="NZ_SMSJ01000084.1"/>
</dbReference>
<organism evidence="1 2">
    <name type="scientific">Dankookia rubra</name>
    <dbReference type="NCBI Taxonomy" id="1442381"/>
    <lineage>
        <taxon>Bacteria</taxon>
        <taxon>Pseudomonadati</taxon>
        <taxon>Pseudomonadota</taxon>
        <taxon>Alphaproteobacteria</taxon>
        <taxon>Acetobacterales</taxon>
        <taxon>Roseomonadaceae</taxon>
        <taxon>Dankookia</taxon>
    </lineage>
</organism>
<dbReference type="AlphaFoldDB" id="A0A4R5Q7W8"/>
<reference evidence="1 2" key="1">
    <citation type="journal article" date="2016" name="J. Microbiol.">
        <title>Dankookia rubra gen. nov., sp. nov., an alphaproteobacterium isolated from sediment of a shallow stream.</title>
        <authorList>
            <person name="Kim W.H."/>
            <person name="Kim D.H."/>
            <person name="Kang K."/>
            <person name="Ahn T.Y."/>
        </authorList>
    </citation>
    <scope>NUCLEOTIDE SEQUENCE [LARGE SCALE GENOMIC DNA]</scope>
    <source>
        <strain evidence="1 2">JCM30602</strain>
    </source>
</reference>
<dbReference type="Proteomes" id="UP000295096">
    <property type="component" value="Unassembled WGS sequence"/>
</dbReference>
<accession>A0A4R5Q7W8</accession>
<evidence type="ECO:0000313" key="2">
    <source>
        <dbReference type="Proteomes" id="UP000295096"/>
    </source>
</evidence>
<gene>
    <name evidence="1" type="ORF">E2C06_29480</name>
</gene>